<evidence type="ECO:0000313" key="2">
    <source>
        <dbReference type="EMBL" id="KAH3723523.1"/>
    </source>
</evidence>
<reference evidence="2" key="1">
    <citation type="journal article" date="2019" name="bioRxiv">
        <title>The Genome of the Zebra Mussel, Dreissena polymorpha: A Resource for Invasive Species Research.</title>
        <authorList>
            <person name="McCartney M.A."/>
            <person name="Auch B."/>
            <person name="Kono T."/>
            <person name="Mallez S."/>
            <person name="Zhang Y."/>
            <person name="Obille A."/>
            <person name="Becker A."/>
            <person name="Abrahante J.E."/>
            <person name="Garbe J."/>
            <person name="Badalamenti J.P."/>
            <person name="Herman A."/>
            <person name="Mangelson H."/>
            <person name="Liachko I."/>
            <person name="Sullivan S."/>
            <person name="Sone E.D."/>
            <person name="Koren S."/>
            <person name="Silverstein K.A.T."/>
            <person name="Beckman K.B."/>
            <person name="Gohl D.M."/>
        </authorList>
    </citation>
    <scope>NUCLEOTIDE SEQUENCE</scope>
    <source>
        <strain evidence="2">Duluth1</strain>
        <tissue evidence="2">Whole animal</tissue>
    </source>
</reference>
<keyword evidence="3" id="KW-1185">Reference proteome</keyword>
<evidence type="ECO:0000313" key="3">
    <source>
        <dbReference type="Proteomes" id="UP000828390"/>
    </source>
</evidence>
<dbReference type="EMBL" id="JAIWYP010000012">
    <property type="protein sequence ID" value="KAH3723523.1"/>
    <property type="molecule type" value="Genomic_DNA"/>
</dbReference>
<dbReference type="Proteomes" id="UP000828390">
    <property type="component" value="Unassembled WGS sequence"/>
</dbReference>
<dbReference type="InterPro" id="IPR046496">
    <property type="entry name" value="DUF6589"/>
</dbReference>
<dbReference type="AlphaFoldDB" id="A0A9D4HN71"/>
<comment type="caution">
    <text evidence="2">The sequence shown here is derived from an EMBL/GenBank/DDBJ whole genome shotgun (WGS) entry which is preliminary data.</text>
</comment>
<name>A0A9D4HN71_DREPO</name>
<organism evidence="2 3">
    <name type="scientific">Dreissena polymorpha</name>
    <name type="common">Zebra mussel</name>
    <name type="synonym">Mytilus polymorpha</name>
    <dbReference type="NCBI Taxonomy" id="45954"/>
    <lineage>
        <taxon>Eukaryota</taxon>
        <taxon>Metazoa</taxon>
        <taxon>Spiralia</taxon>
        <taxon>Lophotrochozoa</taxon>
        <taxon>Mollusca</taxon>
        <taxon>Bivalvia</taxon>
        <taxon>Autobranchia</taxon>
        <taxon>Heteroconchia</taxon>
        <taxon>Euheterodonta</taxon>
        <taxon>Imparidentia</taxon>
        <taxon>Neoheterodontei</taxon>
        <taxon>Myida</taxon>
        <taxon>Dreissenoidea</taxon>
        <taxon>Dreissenidae</taxon>
        <taxon>Dreissena</taxon>
    </lineage>
</organism>
<sequence length="157" mass="17571">MRVLEGAYVNVKGGKGQNVESGLTQEHSVCNQKTLIKSLGANKSEKSIQRVTGAADTISEICSKLDECVNIKPKSGHHSKPLNESDKESVAKILRNIKPFKYTPGRKCPGFKNIKPFPMNEDQLPMMKDRLNQIITRLKRELHVPVEQEDSDSEDNI</sequence>
<proteinExistence type="predicted"/>
<gene>
    <name evidence="2" type="ORF">DPMN_049313</name>
</gene>
<feature type="domain" description="DUF6589" evidence="1">
    <location>
        <begin position="4"/>
        <end position="78"/>
    </location>
</feature>
<evidence type="ECO:0000259" key="1">
    <source>
        <dbReference type="Pfam" id="PF20231"/>
    </source>
</evidence>
<dbReference type="Pfam" id="PF20231">
    <property type="entry name" value="DUF6589"/>
    <property type="match status" value="1"/>
</dbReference>
<protein>
    <recommendedName>
        <fullName evidence="1">DUF6589 domain-containing protein</fullName>
    </recommendedName>
</protein>
<accession>A0A9D4HN71</accession>
<reference evidence="2" key="2">
    <citation type="submission" date="2020-11" db="EMBL/GenBank/DDBJ databases">
        <authorList>
            <person name="McCartney M.A."/>
            <person name="Auch B."/>
            <person name="Kono T."/>
            <person name="Mallez S."/>
            <person name="Becker A."/>
            <person name="Gohl D.M."/>
            <person name="Silverstein K.A.T."/>
            <person name="Koren S."/>
            <person name="Bechman K.B."/>
            <person name="Herman A."/>
            <person name="Abrahante J.E."/>
            <person name="Garbe J."/>
        </authorList>
    </citation>
    <scope>NUCLEOTIDE SEQUENCE</scope>
    <source>
        <strain evidence="2">Duluth1</strain>
        <tissue evidence="2">Whole animal</tissue>
    </source>
</reference>